<reference evidence="2 3" key="1">
    <citation type="submission" date="2018-06" db="EMBL/GenBank/DDBJ databases">
        <title>Genomic Encyclopedia of Archaeal and Bacterial Type Strains, Phase II (KMG-II): from individual species to whole genera.</title>
        <authorList>
            <person name="Goeker M."/>
        </authorList>
    </citation>
    <scope>NUCLEOTIDE SEQUENCE [LARGE SCALE GENOMIC DNA]</scope>
    <source>
        <strain evidence="2 3">T4</strain>
    </source>
</reference>
<keyword evidence="3" id="KW-1185">Reference proteome</keyword>
<name>A0A326RM74_9BACT</name>
<dbReference type="OrthoDB" id="944930at2"/>
<accession>A0A326RM74</accession>
<sequence length="364" mass="41325">MKPIMKGYFVFLFCFLAFLNAKSQDCEPAELAKIPGSWKSNKDGSIQNLSTADVMQERAVLAKIHESVKGKYTPIGGVLSFSNSFSIPLGEGKNWAANPYGQSMRFLEYVCKRDPKNPQAYVPNLETSAVVTFYVNQISASQELGGAFNLFPAELPEDHPNGYFILEKCPKQQGDRLLWEVQIPSDRHSLGERVYILTYKDKSPMVPLTKGEYLKLKIPLLKKSHEESLSYHKEIDPDFDAASKRVFDQSLENLRAQEELIQSTEALLESMSPKELSAPAILERGETKGEFRGFKEENDPDVFHLVKPNLAYFDPKLPKWVPQLITVSINYDINEQINFENIQKLEQAIDYVFLQSLLGKTQFP</sequence>
<protein>
    <submittedName>
        <fullName evidence="2">Uncharacterized protein</fullName>
    </submittedName>
</protein>
<dbReference type="EMBL" id="QKTX01000015">
    <property type="protein sequence ID" value="PZV79087.1"/>
    <property type="molecule type" value="Genomic_DNA"/>
</dbReference>
<feature type="chain" id="PRO_5016412824" evidence="1">
    <location>
        <begin position="24"/>
        <end position="364"/>
    </location>
</feature>
<organism evidence="2 3">
    <name type="scientific">Algoriphagus aquaeductus</name>
    <dbReference type="NCBI Taxonomy" id="475299"/>
    <lineage>
        <taxon>Bacteria</taxon>
        <taxon>Pseudomonadati</taxon>
        <taxon>Bacteroidota</taxon>
        <taxon>Cytophagia</taxon>
        <taxon>Cytophagales</taxon>
        <taxon>Cyclobacteriaceae</taxon>
        <taxon>Algoriphagus</taxon>
    </lineage>
</organism>
<proteinExistence type="predicted"/>
<keyword evidence="1" id="KW-0732">Signal</keyword>
<gene>
    <name evidence="2" type="ORF">CLV31_11547</name>
</gene>
<comment type="caution">
    <text evidence="2">The sequence shown here is derived from an EMBL/GenBank/DDBJ whole genome shotgun (WGS) entry which is preliminary data.</text>
</comment>
<dbReference type="AlphaFoldDB" id="A0A326RM74"/>
<evidence type="ECO:0000313" key="2">
    <source>
        <dbReference type="EMBL" id="PZV79087.1"/>
    </source>
</evidence>
<dbReference type="RefSeq" id="WP_111394354.1">
    <property type="nucleotide sequence ID" value="NZ_QKTX01000015.1"/>
</dbReference>
<evidence type="ECO:0000313" key="3">
    <source>
        <dbReference type="Proteomes" id="UP000248917"/>
    </source>
</evidence>
<feature type="signal peptide" evidence="1">
    <location>
        <begin position="1"/>
        <end position="23"/>
    </location>
</feature>
<dbReference type="Proteomes" id="UP000248917">
    <property type="component" value="Unassembled WGS sequence"/>
</dbReference>
<evidence type="ECO:0000256" key="1">
    <source>
        <dbReference type="SAM" id="SignalP"/>
    </source>
</evidence>